<comment type="subcellular location">
    <subcellularLocation>
        <location evidence="1">Nucleus</location>
    </subcellularLocation>
</comment>
<dbReference type="PANTHER" id="PTHR11945:SF769">
    <property type="entry name" value="AGAMOUS-LIKE MADS-BOX PROTEIN AGL62"/>
    <property type="match status" value="1"/>
</dbReference>
<evidence type="ECO:0000256" key="3">
    <source>
        <dbReference type="ARBA" id="ARBA00023125"/>
    </source>
</evidence>
<dbReference type="Pfam" id="PF00319">
    <property type="entry name" value="SRF-TF"/>
    <property type="match status" value="1"/>
</dbReference>
<dbReference type="InterPro" id="IPR002100">
    <property type="entry name" value="TF_MADSbox"/>
</dbReference>
<dbReference type="GO" id="GO:0000981">
    <property type="term" value="F:DNA-binding transcription factor activity, RNA polymerase II-specific"/>
    <property type="evidence" value="ECO:0007669"/>
    <property type="project" value="TreeGrafter"/>
</dbReference>
<dbReference type="PROSITE" id="PS50066">
    <property type="entry name" value="MADS_BOX_2"/>
    <property type="match status" value="1"/>
</dbReference>
<accession>A0A6N2C5F9</accession>
<reference evidence="7" key="1">
    <citation type="submission" date="2019-05" db="EMBL/GenBank/DDBJ databases">
        <title>The de novo reference genome and transcriptome assemblies of the wild tomato species Solanum chilense.</title>
        <authorList>
            <person name="Stam R."/>
            <person name="Nosenko T."/>
            <person name="Hoerger A.C."/>
            <person name="Stephan W."/>
            <person name="Seidel M.A."/>
            <person name="Kuhn J.M.M."/>
            <person name="Haberer G."/>
            <person name="Tellier A."/>
        </authorList>
    </citation>
    <scope>NUCLEOTIDE SEQUENCE</scope>
    <source>
        <tissue evidence="7">Mature leaves</tissue>
    </source>
</reference>
<dbReference type="GO" id="GO:0046983">
    <property type="term" value="F:protein dimerization activity"/>
    <property type="evidence" value="ECO:0007669"/>
    <property type="project" value="InterPro"/>
</dbReference>
<dbReference type="EMBL" id="RXGB01000739">
    <property type="protein sequence ID" value="TMX01946.1"/>
    <property type="molecule type" value="Genomic_DNA"/>
</dbReference>
<dbReference type="InterPro" id="IPR036879">
    <property type="entry name" value="TF_MADSbox_sf"/>
</dbReference>
<organism evidence="7">
    <name type="scientific">Solanum chilense</name>
    <name type="common">Tomato</name>
    <name type="synonym">Lycopersicon chilense</name>
    <dbReference type="NCBI Taxonomy" id="4083"/>
    <lineage>
        <taxon>Eukaryota</taxon>
        <taxon>Viridiplantae</taxon>
        <taxon>Streptophyta</taxon>
        <taxon>Embryophyta</taxon>
        <taxon>Tracheophyta</taxon>
        <taxon>Spermatophyta</taxon>
        <taxon>Magnoliopsida</taxon>
        <taxon>eudicotyledons</taxon>
        <taxon>Gunneridae</taxon>
        <taxon>Pentapetalae</taxon>
        <taxon>asterids</taxon>
        <taxon>lamiids</taxon>
        <taxon>Solanales</taxon>
        <taxon>Solanaceae</taxon>
        <taxon>Solanoideae</taxon>
        <taxon>Solaneae</taxon>
        <taxon>Solanum</taxon>
        <taxon>Solanum subgen. Lycopersicon</taxon>
    </lineage>
</organism>
<evidence type="ECO:0000259" key="6">
    <source>
        <dbReference type="PROSITE" id="PS50066"/>
    </source>
</evidence>
<dbReference type="GO" id="GO:0000978">
    <property type="term" value="F:RNA polymerase II cis-regulatory region sequence-specific DNA binding"/>
    <property type="evidence" value="ECO:0007669"/>
    <property type="project" value="TreeGrafter"/>
</dbReference>
<name>A0A6N2C5F9_SOLCI</name>
<evidence type="ECO:0000313" key="7">
    <source>
        <dbReference type="EMBL" id="TMX01946.1"/>
    </source>
</evidence>
<keyword evidence="5" id="KW-0539">Nucleus</keyword>
<dbReference type="SMART" id="SM00432">
    <property type="entry name" value="MADS"/>
    <property type="match status" value="1"/>
</dbReference>
<evidence type="ECO:0000256" key="4">
    <source>
        <dbReference type="ARBA" id="ARBA00023163"/>
    </source>
</evidence>
<keyword evidence="3" id="KW-0238">DNA-binding</keyword>
<protein>
    <recommendedName>
        <fullName evidence="6">MADS-box domain-containing protein</fullName>
    </recommendedName>
</protein>
<dbReference type="SUPFAM" id="SSF55455">
    <property type="entry name" value="SRF-like"/>
    <property type="match status" value="1"/>
</dbReference>
<dbReference type="PANTHER" id="PTHR11945">
    <property type="entry name" value="MADS BOX PROTEIN"/>
    <property type="match status" value="1"/>
</dbReference>
<evidence type="ECO:0000256" key="1">
    <source>
        <dbReference type="ARBA" id="ARBA00004123"/>
    </source>
</evidence>
<dbReference type="GO" id="GO:0005634">
    <property type="term" value="C:nucleus"/>
    <property type="evidence" value="ECO:0007669"/>
    <property type="project" value="UniProtKB-SubCell"/>
</dbReference>
<evidence type="ECO:0000256" key="2">
    <source>
        <dbReference type="ARBA" id="ARBA00023015"/>
    </source>
</evidence>
<gene>
    <name evidence="7" type="ORF">EJD97_023033</name>
</gene>
<dbReference type="PRINTS" id="PR00404">
    <property type="entry name" value="MADSDOMAIN"/>
</dbReference>
<comment type="caution">
    <text evidence="7">The sequence shown here is derived from an EMBL/GenBank/DDBJ whole genome shotgun (WGS) entry which is preliminary data.</text>
</comment>
<dbReference type="AlphaFoldDB" id="A0A6N2C5F9"/>
<keyword evidence="2" id="KW-0805">Transcription regulation</keyword>
<keyword evidence="4" id="KW-0804">Transcription</keyword>
<feature type="domain" description="MADS-box" evidence="6">
    <location>
        <begin position="7"/>
        <end position="59"/>
    </location>
</feature>
<proteinExistence type="predicted"/>
<evidence type="ECO:0000256" key="5">
    <source>
        <dbReference type="ARBA" id="ARBA00023242"/>
    </source>
</evidence>
<dbReference type="Gene3D" id="3.40.1810.10">
    <property type="entry name" value="Transcription factor, MADS-box"/>
    <property type="match status" value="1"/>
</dbReference>
<sequence length="136" mass="15756">MTTRIKKDRQRVDMVKMKNARNLQVTFSTRFAGLFKKSNELCMLFNAEIFIVVFSQGDKGVLCFGHPSVNPLAEGFFEWNLPQPNIDVHNQQIVARKEGGTRDLNTKLMSLEEILEMEKNRGEILIEIRKRANSLW</sequence>